<dbReference type="Pfam" id="PF17675">
    <property type="entry name" value="APG6_N"/>
    <property type="match status" value="1"/>
</dbReference>
<dbReference type="Pfam" id="PF04111">
    <property type="entry name" value="APG6"/>
    <property type="match status" value="1"/>
</dbReference>
<evidence type="ECO:0000256" key="1">
    <source>
        <dbReference type="ARBA" id="ARBA00005965"/>
    </source>
</evidence>
<evidence type="ECO:0000313" key="8">
    <source>
        <dbReference type="Proteomes" id="UP001472866"/>
    </source>
</evidence>
<dbReference type="GO" id="GO:0000423">
    <property type="term" value="P:mitophagy"/>
    <property type="evidence" value="ECO:0007669"/>
    <property type="project" value="TreeGrafter"/>
</dbReference>
<feature type="coiled-coil region" evidence="3">
    <location>
        <begin position="294"/>
        <end position="382"/>
    </location>
</feature>
<protein>
    <submittedName>
        <fullName evidence="7">Atg6/Beclin-like autophagy protein</fullName>
    </submittedName>
</protein>
<keyword evidence="2 3" id="KW-0175">Coiled coil</keyword>
<feature type="region of interest" description="Disordered" evidence="4">
    <location>
        <begin position="103"/>
        <end position="134"/>
    </location>
</feature>
<dbReference type="Proteomes" id="UP001472866">
    <property type="component" value="Chromosome 17"/>
</dbReference>
<keyword evidence="8" id="KW-1185">Reference proteome</keyword>
<sequence>MAQGAPEEAPEEAGGEHCGPASAPGAGRDAPGTEATGATRLDSSPPPVRYLVCQRCNKKKDLERAEHSGQDPQRDLPQHITLSLHRVQGAGKQAEQGARRVVGVGGGGGVGSPDRGGPRGHSGAGLQPGSVFAQPLGATSQTSSFVLLGNQENASSSSLQSHLNRLNNLQHNAAVSSQASNQHHGHGHVGHPSTTTVQSVLRGNLGKGVEDSFVDVGSVGSHHGLGSQHQNRPGAVTQVLQLCTDDHAERLRSVKGLLEAFDGNGAEGGGGGGIVGERGGGDKYLCGECAVLLQDEMERMISECEEDCQAYQQALQRLERAQGSSPSREQPLAVREFEREMERCRKEEEEEEAKVADLERQLEDLERERTQLKSQAGDLDRSEADYWRRHNHLSFELEAFAEERAGLVSKIGVACAQLDALKRTNIYNDVFHIWHDGPFGTINGFRMGKTGKVQVEWDEINAAWGQAVLLLHTMASSCEEFEFSQNRLMPMGSYPKVSDGKNTYELYGPVTQFLTANYDKAMCVFLQCLQEFSVYAKQYDIAHQTKPPFQLPYKIEGDKVCSHTVRLRFNINDKWTKALKYLLANLKVTLVWLTSSGPVGRRQRGERRQAD</sequence>
<dbReference type="GO" id="GO:0034271">
    <property type="term" value="C:phosphatidylinositol 3-kinase complex, class III, type I"/>
    <property type="evidence" value="ECO:0007669"/>
    <property type="project" value="TreeGrafter"/>
</dbReference>
<evidence type="ECO:0000256" key="3">
    <source>
        <dbReference type="SAM" id="Coils"/>
    </source>
</evidence>
<dbReference type="PANTHER" id="PTHR12768:SF4">
    <property type="entry name" value="BECLIN-1"/>
    <property type="match status" value="1"/>
</dbReference>
<dbReference type="EMBL" id="CP151517">
    <property type="protein sequence ID" value="WZN66990.1"/>
    <property type="molecule type" value="Genomic_DNA"/>
</dbReference>
<accession>A0AAX4PLV9</accession>
<dbReference type="InterPro" id="IPR041691">
    <property type="entry name" value="Atg6/beclin_CC"/>
</dbReference>
<reference evidence="7 8" key="1">
    <citation type="submission" date="2024-03" db="EMBL/GenBank/DDBJ databases">
        <title>Complete genome sequence of the green alga Chloropicon roscoffensis RCC1871.</title>
        <authorList>
            <person name="Lemieux C."/>
            <person name="Pombert J.-F."/>
            <person name="Otis C."/>
            <person name="Turmel M."/>
        </authorList>
    </citation>
    <scope>NUCLEOTIDE SEQUENCE [LARGE SCALE GENOMIC DNA]</scope>
    <source>
        <strain evidence="7 8">RCC1871</strain>
    </source>
</reference>
<dbReference type="AlphaFoldDB" id="A0AAX4PLV9"/>
<dbReference type="GO" id="GO:0043548">
    <property type="term" value="F:phosphatidylinositol 3-kinase binding"/>
    <property type="evidence" value="ECO:0007669"/>
    <property type="project" value="TreeGrafter"/>
</dbReference>
<evidence type="ECO:0000259" key="6">
    <source>
        <dbReference type="Pfam" id="PF17675"/>
    </source>
</evidence>
<evidence type="ECO:0000256" key="2">
    <source>
        <dbReference type="ARBA" id="ARBA00023054"/>
    </source>
</evidence>
<evidence type="ECO:0000259" key="5">
    <source>
        <dbReference type="Pfam" id="PF04111"/>
    </source>
</evidence>
<organism evidence="7 8">
    <name type="scientific">Chloropicon roscoffensis</name>
    <dbReference type="NCBI Taxonomy" id="1461544"/>
    <lineage>
        <taxon>Eukaryota</taxon>
        <taxon>Viridiplantae</taxon>
        <taxon>Chlorophyta</taxon>
        <taxon>Chloropicophyceae</taxon>
        <taxon>Chloropicales</taxon>
        <taxon>Chloropicaceae</taxon>
        <taxon>Chloropicon</taxon>
    </lineage>
</organism>
<comment type="similarity">
    <text evidence="1">Belongs to the beclin family.</text>
</comment>
<dbReference type="InterPro" id="IPR007243">
    <property type="entry name" value="Atg6/Beclin"/>
</dbReference>
<proteinExistence type="inferred from homology"/>
<dbReference type="GO" id="GO:0000045">
    <property type="term" value="P:autophagosome assembly"/>
    <property type="evidence" value="ECO:0007669"/>
    <property type="project" value="TreeGrafter"/>
</dbReference>
<feature type="domain" description="Atg6/beclin coiled-coil" evidence="6">
    <location>
        <begin position="285"/>
        <end position="417"/>
    </location>
</feature>
<dbReference type="FunFam" id="1.10.418.40:FF:000002">
    <property type="entry name" value="Beclin 1 protein"/>
    <property type="match status" value="1"/>
</dbReference>
<dbReference type="GO" id="GO:0006995">
    <property type="term" value="P:cellular response to nitrogen starvation"/>
    <property type="evidence" value="ECO:0007669"/>
    <property type="project" value="TreeGrafter"/>
</dbReference>
<evidence type="ECO:0000256" key="4">
    <source>
        <dbReference type="SAM" id="MobiDB-lite"/>
    </source>
</evidence>
<feature type="region of interest" description="Disordered" evidence="4">
    <location>
        <begin position="1"/>
        <end position="49"/>
    </location>
</feature>
<dbReference type="Gene3D" id="1.10.418.40">
    <property type="entry name" value="Autophagy protein 6/Beclin 1"/>
    <property type="match status" value="1"/>
</dbReference>
<name>A0AAX4PLV9_9CHLO</name>
<dbReference type="InterPro" id="IPR040455">
    <property type="entry name" value="Atg6_BARA"/>
</dbReference>
<gene>
    <name evidence="7" type="ORF">HKI87_17g85620</name>
</gene>
<dbReference type="GO" id="GO:0030674">
    <property type="term" value="F:protein-macromolecule adaptor activity"/>
    <property type="evidence" value="ECO:0007669"/>
    <property type="project" value="TreeGrafter"/>
</dbReference>
<evidence type="ECO:0000313" key="7">
    <source>
        <dbReference type="EMBL" id="WZN66990.1"/>
    </source>
</evidence>
<dbReference type="InterPro" id="IPR038274">
    <property type="entry name" value="Atg6/Beclin_C_sf"/>
</dbReference>
<dbReference type="PANTHER" id="PTHR12768">
    <property type="entry name" value="BECLIN 1"/>
    <property type="match status" value="1"/>
</dbReference>
<dbReference type="GO" id="GO:0000407">
    <property type="term" value="C:phagophore assembly site"/>
    <property type="evidence" value="ECO:0007669"/>
    <property type="project" value="TreeGrafter"/>
</dbReference>
<feature type="domain" description="Atg6 BARA" evidence="5">
    <location>
        <begin position="421"/>
        <end position="594"/>
    </location>
</feature>
<dbReference type="GO" id="GO:0045324">
    <property type="term" value="P:late endosome to vacuole transport"/>
    <property type="evidence" value="ECO:0007669"/>
    <property type="project" value="TreeGrafter"/>
</dbReference>
<feature type="region of interest" description="Disordered" evidence="4">
    <location>
        <begin position="174"/>
        <end position="195"/>
    </location>
</feature>
<dbReference type="GO" id="GO:0034272">
    <property type="term" value="C:phosphatidylinositol 3-kinase complex, class III, type II"/>
    <property type="evidence" value="ECO:0007669"/>
    <property type="project" value="TreeGrafter"/>
</dbReference>